<keyword evidence="1" id="KW-0732">Signal</keyword>
<evidence type="ECO:0000259" key="2">
    <source>
        <dbReference type="SMART" id="SM00768"/>
    </source>
</evidence>
<dbReference type="InterPro" id="IPR012946">
    <property type="entry name" value="X8"/>
</dbReference>
<protein>
    <recommendedName>
        <fullName evidence="2">X8 domain-containing protein</fullName>
    </recommendedName>
</protein>
<dbReference type="Pfam" id="PF07983">
    <property type="entry name" value="X8"/>
    <property type="match status" value="1"/>
</dbReference>
<dbReference type="AlphaFoldDB" id="A0AAP0ITZ9"/>
<organism evidence="3 4">
    <name type="scientific">Stephania yunnanensis</name>
    <dbReference type="NCBI Taxonomy" id="152371"/>
    <lineage>
        <taxon>Eukaryota</taxon>
        <taxon>Viridiplantae</taxon>
        <taxon>Streptophyta</taxon>
        <taxon>Embryophyta</taxon>
        <taxon>Tracheophyta</taxon>
        <taxon>Spermatophyta</taxon>
        <taxon>Magnoliopsida</taxon>
        <taxon>Ranunculales</taxon>
        <taxon>Menispermaceae</taxon>
        <taxon>Menispermoideae</taxon>
        <taxon>Cissampelideae</taxon>
        <taxon>Stephania</taxon>
    </lineage>
</organism>
<keyword evidence="4" id="KW-1185">Reference proteome</keyword>
<proteinExistence type="predicted"/>
<reference evidence="3 4" key="1">
    <citation type="submission" date="2024-01" db="EMBL/GenBank/DDBJ databases">
        <title>Genome assemblies of Stephania.</title>
        <authorList>
            <person name="Yang L."/>
        </authorList>
    </citation>
    <scope>NUCLEOTIDE SEQUENCE [LARGE SCALE GENOMIC DNA]</scope>
    <source>
        <strain evidence="3">YNDBR</strain>
        <tissue evidence="3">Leaf</tissue>
    </source>
</reference>
<name>A0AAP0ITZ9_9MAGN</name>
<dbReference type="Proteomes" id="UP001420932">
    <property type="component" value="Unassembled WGS sequence"/>
</dbReference>
<evidence type="ECO:0000256" key="1">
    <source>
        <dbReference type="ARBA" id="ARBA00022729"/>
    </source>
</evidence>
<sequence>MVNPEFSGVQFIAHGKITVVLPSLMYHVERCLVAAQGVKYLPRRWCVLDRKADDLFDLPESVDYACTFSDGTALGYGSSCNHLGVGGNASYAFNMYYQAMNRNLQIVTSQIGNRNRRGSIARESVLSDYDCIRPNIFRDLFKAYQVKLMTMCSEEMKLTSAENLVGSMKSGASDVASPSEFVLDVAEATLLLDPEPQLRKNHNFLKFLRLVLAQEAYYPVTDGTLVMSVPTCVVYEQLVLVLGVEPEATALGSGPNTRCSLFHGDEAPAYMQSKLSQISQRSRRILSRCLKCKRYYLDLNIASFPTTGPA</sequence>
<gene>
    <name evidence="3" type="ORF">Syun_019355</name>
</gene>
<dbReference type="SMART" id="SM00768">
    <property type="entry name" value="X8"/>
    <property type="match status" value="1"/>
</dbReference>
<evidence type="ECO:0000313" key="4">
    <source>
        <dbReference type="Proteomes" id="UP001420932"/>
    </source>
</evidence>
<accession>A0AAP0ITZ9</accession>
<evidence type="ECO:0000313" key="3">
    <source>
        <dbReference type="EMBL" id="KAK9121738.1"/>
    </source>
</evidence>
<dbReference type="EMBL" id="JBBNAF010000008">
    <property type="protein sequence ID" value="KAK9121738.1"/>
    <property type="molecule type" value="Genomic_DNA"/>
</dbReference>
<comment type="caution">
    <text evidence="3">The sequence shown here is derived from an EMBL/GenBank/DDBJ whole genome shotgun (WGS) entry which is preliminary data.</text>
</comment>
<feature type="domain" description="X8" evidence="2">
    <location>
        <begin position="44"/>
        <end position="115"/>
    </location>
</feature>